<gene>
    <name evidence="2" type="primary">HPSE</name>
    <name evidence="2" type="ORF">EVAR_103832_1</name>
</gene>
<dbReference type="GO" id="GO:0005615">
    <property type="term" value="C:extracellular space"/>
    <property type="evidence" value="ECO:0007669"/>
    <property type="project" value="TreeGrafter"/>
</dbReference>
<dbReference type="SUPFAM" id="SSF51445">
    <property type="entry name" value="(Trans)glycosidases"/>
    <property type="match status" value="1"/>
</dbReference>
<dbReference type="PANTHER" id="PTHR46145">
    <property type="entry name" value="HEPARANASE"/>
    <property type="match status" value="1"/>
</dbReference>
<evidence type="ECO:0000313" key="2">
    <source>
        <dbReference type="EMBL" id="GBP97543.1"/>
    </source>
</evidence>
<evidence type="ECO:0000256" key="1">
    <source>
        <dbReference type="SAM" id="MobiDB-lite"/>
    </source>
</evidence>
<dbReference type="STRING" id="151549.A0A4C2ADY9"/>
<dbReference type="Proteomes" id="UP000299102">
    <property type="component" value="Unassembled WGS sequence"/>
</dbReference>
<dbReference type="OrthoDB" id="726732at2759"/>
<name>A0A4C2ADY9_EUMVA</name>
<proteinExistence type="predicted"/>
<feature type="compositionally biased region" description="Basic and acidic residues" evidence="1">
    <location>
        <begin position="1"/>
        <end position="20"/>
    </location>
</feature>
<dbReference type="GO" id="GO:0031012">
    <property type="term" value="C:extracellular matrix"/>
    <property type="evidence" value="ECO:0007669"/>
    <property type="project" value="TreeGrafter"/>
</dbReference>
<dbReference type="PANTHER" id="PTHR46145:SF4">
    <property type="entry name" value="HEPARANASE"/>
    <property type="match status" value="1"/>
</dbReference>
<evidence type="ECO:0000313" key="3">
    <source>
        <dbReference type="Proteomes" id="UP000299102"/>
    </source>
</evidence>
<dbReference type="AlphaFoldDB" id="A0A4C2ADY9"/>
<accession>A0A4C2ADY9</accession>
<dbReference type="EMBL" id="BGZK01002953">
    <property type="protein sequence ID" value="GBP97543.1"/>
    <property type="molecule type" value="Genomic_DNA"/>
</dbReference>
<dbReference type="InterPro" id="IPR017853">
    <property type="entry name" value="GH"/>
</dbReference>
<feature type="region of interest" description="Disordered" evidence="1">
    <location>
        <begin position="1"/>
        <end position="25"/>
    </location>
</feature>
<sequence>MENAERDGKDYSCENAKDQKTTTPAEWTAAVRERVERRCRLHISDELQHSITTDSFLVLDEEQLNGCSMGTRDLRSIQLHPYLPDDFLSIGIDTKEIVKRETIDFTSERLRQLAAELAPARLRLGNEPNSFNHTFNITITPEELGNDFRKLKSLLTQYGNDKALIVGPDTTRPQSKRPYCLDYMVEFLGNASDAINARSWHQYYLNSRTATLDDFWNVETFNLLEDQIVTMQQHTSKYNNVPMWLSETGSSYGGGASGLSDSYAATPLWLDKLGLAAKYNITIVIRQSFIGGHYSLIDKNLNPLPDWWLILSHGRRHIGLGCSAERLLLYPYSSAGYNAICDKWALN</sequence>
<reference evidence="2 3" key="1">
    <citation type="journal article" date="2019" name="Commun. Biol.">
        <title>The bagworm genome reveals a unique fibroin gene that provides high tensile strength.</title>
        <authorList>
            <person name="Kono N."/>
            <person name="Nakamura H."/>
            <person name="Ohtoshi R."/>
            <person name="Tomita M."/>
            <person name="Numata K."/>
            <person name="Arakawa K."/>
        </authorList>
    </citation>
    <scope>NUCLEOTIDE SEQUENCE [LARGE SCALE GENOMIC DNA]</scope>
</reference>
<dbReference type="Gene3D" id="3.20.20.80">
    <property type="entry name" value="Glycosidases"/>
    <property type="match status" value="1"/>
</dbReference>
<keyword evidence="3" id="KW-1185">Reference proteome</keyword>
<organism evidence="2 3">
    <name type="scientific">Eumeta variegata</name>
    <name type="common">Bagworm moth</name>
    <name type="synonym">Eumeta japonica</name>
    <dbReference type="NCBI Taxonomy" id="151549"/>
    <lineage>
        <taxon>Eukaryota</taxon>
        <taxon>Metazoa</taxon>
        <taxon>Ecdysozoa</taxon>
        <taxon>Arthropoda</taxon>
        <taxon>Hexapoda</taxon>
        <taxon>Insecta</taxon>
        <taxon>Pterygota</taxon>
        <taxon>Neoptera</taxon>
        <taxon>Endopterygota</taxon>
        <taxon>Lepidoptera</taxon>
        <taxon>Glossata</taxon>
        <taxon>Ditrysia</taxon>
        <taxon>Tineoidea</taxon>
        <taxon>Psychidae</taxon>
        <taxon>Oiketicinae</taxon>
        <taxon>Eumeta</taxon>
    </lineage>
</organism>
<protein>
    <submittedName>
        <fullName evidence="2">Heparanase</fullName>
    </submittedName>
</protein>
<comment type="caution">
    <text evidence="2">The sequence shown here is derived from an EMBL/GenBank/DDBJ whole genome shotgun (WGS) entry which is preliminary data.</text>
</comment>